<evidence type="ECO:0000313" key="2">
    <source>
        <dbReference type="EMBL" id="KAF2167357.1"/>
    </source>
</evidence>
<sequence>MATHTQAWSIWALGHNGINGWTRIASTANNATRFHLIFTGDVAADEENLGIDFARINGSTALNINSLAQEFHNATALRIQLGNVLTRIKEDVVGLDWQSDVTMEMCFTDHEHKQALGLAGNDGVTIGTVPRLIEQKGRWVRVVQNAWTGRGWPTSTTPRTRGYETRRPAFSNYQQPQSTARSAAAPPPRASSRASIAGSISRPTYRWRRLSSSMQALIQSPRYTTTAMNPGCSPSRTTSGCSVCSMTCLTTSSTRSTSWSITSMLQTLTMTTERRRPGTRLPPTAYQSGKYSVNAQLVHRDTEEVTRLVDSIRESGCNDINPDDDDSLLPAAGNDKMWDGVVAVNEAEQDQFDDVDQNTVENLSPIRREKPTTYGRLWKKRIHRRHAADASSNCKQIAGRRGGCYHLIAKHAFATGGSLFLNQTDGLQTMLTVAAKGITNFHRANNTLRGCTPGLIDLTLPPTTAGVRERSASGHRPNKNDFISQTDLRSFTNSYFNLRRQISPTGKVTLTAYDLFTPDLIADSDFALTNSDTSVPGNVHPPPFARLPAKLPATFPCLAADVTKTRSLLSLEAKDYRSRGGVTSAVDGVWRRRK</sequence>
<dbReference type="AlphaFoldDB" id="A0A6A6CJE6"/>
<evidence type="ECO:0000256" key="1">
    <source>
        <dbReference type="SAM" id="MobiDB-lite"/>
    </source>
</evidence>
<evidence type="ECO:0000313" key="3">
    <source>
        <dbReference type="Proteomes" id="UP000799537"/>
    </source>
</evidence>
<name>A0A6A6CJE6_ZASCE</name>
<reference evidence="2" key="1">
    <citation type="journal article" date="2020" name="Stud. Mycol.">
        <title>101 Dothideomycetes genomes: a test case for predicting lifestyles and emergence of pathogens.</title>
        <authorList>
            <person name="Haridas S."/>
            <person name="Albert R."/>
            <person name="Binder M."/>
            <person name="Bloem J."/>
            <person name="Labutti K."/>
            <person name="Salamov A."/>
            <person name="Andreopoulos B."/>
            <person name="Baker S."/>
            <person name="Barry K."/>
            <person name="Bills G."/>
            <person name="Bluhm B."/>
            <person name="Cannon C."/>
            <person name="Castanera R."/>
            <person name="Culley D."/>
            <person name="Daum C."/>
            <person name="Ezra D."/>
            <person name="Gonzalez J."/>
            <person name="Henrissat B."/>
            <person name="Kuo A."/>
            <person name="Liang C."/>
            <person name="Lipzen A."/>
            <person name="Lutzoni F."/>
            <person name="Magnuson J."/>
            <person name="Mondo S."/>
            <person name="Nolan M."/>
            <person name="Ohm R."/>
            <person name="Pangilinan J."/>
            <person name="Park H.-J."/>
            <person name="Ramirez L."/>
            <person name="Alfaro M."/>
            <person name="Sun H."/>
            <person name="Tritt A."/>
            <person name="Yoshinaga Y."/>
            <person name="Zwiers L.-H."/>
            <person name="Turgeon B."/>
            <person name="Goodwin S."/>
            <person name="Spatafora J."/>
            <person name="Crous P."/>
            <person name="Grigoriev I."/>
        </authorList>
    </citation>
    <scope>NUCLEOTIDE SEQUENCE</scope>
    <source>
        <strain evidence="2">ATCC 36951</strain>
    </source>
</reference>
<feature type="region of interest" description="Disordered" evidence="1">
    <location>
        <begin position="151"/>
        <end position="197"/>
    </location>
</feature>
<protein>
    <submittedName>
        <fullName evidence="2">Uncharacterized protein</fullName>
    </submittedName>
</protein>
<proteinExistence type="predicted"/>
<feature type="compositionally biased region" description="Low complexity" evidence="1">
    <location>
        <begin position="178"/>
        <end position="197"/>
    </location>
</feature>
<organism evidence="2 3">
    <name type="scientific">Zasmidium cellare ATCC 36951</name>
    <dbReference type="NCBI Taxonomy" id="1080233"/>
    <lineage>
        <taxon>Eukaryota</taxon>
        <taxon>Fungi</taxon>
        <taxon>Dikarya</taxon>
        <taxon>Ascomycota</taxon>
        <taxon>Pezizomycotina</taxon>
        <taxon>Dothideomycetes</taxon>
        <taxon>Dothideomycetidae</taxon>
        <taxon>Mycosphaerellales</taxon>
        <taxon>Mycosphaerellaceae</taxon>
        <taxon>Zasmidium</taxon>
    </lineage>
</organism>
<keyword evidence="3" id="KW-1185">Reference proteome</keyword>
<dbReference type="EMBL" id="ML993593">
    <property type="protein sequence ID" value="KAF2167357.1"/>
    <property type="molecule type" value="Genomic_DNA"/>
</dbReference>
<dbReference type="Proteomes" id="UP000799537">
    <property type="component" value="Unassembled WGS sequence"/>
</dbReference>
<accession>A0A6A6CJE6</accession>
<gene>
    <name evidence="2" type="ORF">M409DRAFT_53963</name>
</gene>
<dbReference type="GeneID" id="54565805"/>
<dbReference type="RefSeq" id="XP_033668246.1">
    <property type="nucleotide sequence ID" value="XM_033812533.1"/>
</dbReference>